<proteinExistence type="predicted"/>
<evidence type="ECO:0000313" key="2">
    <source>
        <dbReference type="EMBL" id="KAK4018292.1"/>
    </source>
</evidence>
<accession>A0ABQ9ZZF6</accession>
<dbReference type="EMBL" id="JAOYFB010000036">
    <property type="protein sequence ID" value="KAK4018292.1"/>
    <property type="molecule type" value="Genomic_DNA"/>
</dbReference>
<evidence type="ECO:0000256" key="1">
    <source>
        <dbReference type="SAM" id="MobiDB-lite"/>
    </source>
</evidence>
<organism evidence="2 3">
    <name type="scientific">Daphnia magna</name>
    <dbReference type="NCBI Taxonomy" id="35525"/>
    <lineage>
        <taxon>Eukaryota</taxon>
        <taxon>Metazoa</taxon>
        <taxon>Ecdysozoa</taxon>
        <taxon>Arthropoda</taxon>
        <taxon>Crustacea</taxon>
        <taxon>Branchiopoda</taxon>
        <taxon>Diplostraca</taxon>
        <taxon>Cladocera</taxon>
        <taxon>Anomopoda</taxon>
        <taxon>Daphniidae</taxon>
        <taxon>Daphnia</taxon>
    </lineage>
</organism>
<feature type="region of interest" description="Disordered" evidence="1">
    <location>
        <begin position="1"/>
        <end position="21"/>
    </location>
</feature>
<keyword evidence="3" id="KW-1185">Reference proteome</keyword>
<reference evidence="2 3" key="1">
    <citation type="journal article" date="2023" name="Nucleic Acids Res.">
        <title>The hologenome of Daphnia magna reveals possible DNA methylation and microbiome-mediated evolution of the host genome.</title>
        <authorList>
            <person name="Chaturvedi A."/>
            <person name="Li X."/>
            <person name="Dhandapani V."/>
            <person name="Marshall H."/>
            <person name="Kissane S."/>
            <person name="Cuenca-Cambronero M."/>
            <person name="Asole G."/>
            <person name="Calvet F."/>
            <person name="Ruiz-Romero M."/>
            <person name="Marangio P."/>
            <person name="Guigo R."/>
            <person name="Rago D."/>
            <person name="Mirbahai L."/>
            <person name="Eastwood N."/>
            <person name="Colbourne J.K."/>
            <person name="Zhou J."/>
            <person name="Mallon E."/>
            <person name="Orsini L."/>
        </authorList>
    </citation>
    <scope>NUCLEOTIDE SEQUENCE [LARGE SCALE GENOMIC DNA]</scope>
    <source>
        <strain evidence="2">LRV0_1</strain>
    </source>
</reference>
<comment type="caution">
    <text evidence="2">The sequence shown here is derived from an EMBL/GenBank/DDBJ whole genome shotgun (WGS) entry which is preliminary data.</text>
</comment>
<sequence length="90" mass="10280">MNQLNRRAHLNSQSTLLQTAPLDNTKAHRTLAAQHDTLVHEIMITKGVLQRVRPAKQNPERQQAQSIKMLIVAFLKLLVHSSRSHRNNSK</sequence>
<dbReference type="Proteomes" id="UP001234178">
    <property type="component" value="Unassembled WGS sequence"/>
</dbReference>
<evidence type="ECO:0000313" key="3">
    <source>
        <dbReference type="Proteomes" id="UP001234178"/>
    </source>
</evidence>
<gene>
    <name evidence="2" type="ORF">OUZ56_000353</name>
</gene>
<name>A0ABQ9ZZF6_9CRUS</name>
<protein>
    <submittedName>
        <fullName evidence="2">Uncharacterized protein</fullName>
    </submittedName>
</protein>